<reference evidence="1 2" key="1">
    <citation type="submission" date="2016-11" db="EMBL/GenBank/DDBJ databases">
        <authorList>
            <person name="Jaros S."/>
            <person name="Januszkiewicz K."/>
            <person name="Wedrychowicz H."/>
        </authorList>
    </citation>
    <scope>NUCLEOTIDE SEQUENCE [LARGE SCALE GENOMIC DNA]</scope>
    <source>
        <strain evidence="1 2">DSM 10502</strain>
    </source>
</reference>
<sequence>MKIKLHELADAFAVSETHTGYVDLEEGRILLSGSTVSANADVEDFEQEEEAQMDQSIMWEENWQRYVVVPNLGDYDFRELFRDFISSQHVDDDRRGRLQEVYNQNMREPYCKKLLREMKLTEEWEAFLHEYFMKVAQEWCEENMIDYE</sequence>
<gene>
    <name evidence="1" type="ORF">SAMN02745190_02397</name>
</gene>
<organism evidence="1 2">
    <name type="scientific">Schwartzia succinivorans DSM 10502</name>
    <dbReference type="NCBI Taxonomy" id="1123243"/>
    <lineage>
        <taxon>Bacteria</taxon>
        <taxon>Bacillati</taxon>
        <taxon>Bacillota</taxon>
        <taxon>Negativicutes</taxon>
        <taxon>Selenomonadales</taxon>
        <taxon>Selenomonadaceae</taxon>
        <taxon>Schwartzia</taxon>
    </lineage>
</organism>
<dbReference type="InterPro" id="IPR005361">
    <property type="entry name" value="UPF0158"/>
</dbReference>
<keyword evidence="2" id="KW-1185">Reference proteome</keyword>
<proteinExistence type="predicted"/>
<dbReference type="AlphaFoldDB" id="A0A1M5ARG4"/>
<dbReference type="OrthoDB" id="48384at2"/>
<evidence type="ECO:0000313" key="2">
    <source>
        <dbReference type="Proteomes" id="UP000184404"/>
    </source>
</evidence>
<accession>A0A1M5ARG4</accession>
<evidence type="ECO:0000313" key="1">
    <source>
        <dbReference type="EMBL" id="SHF32775.1"/>
    </source>
</evidence>
<protein>
    <submittedName>
        <fullName evidence="1">Uncharacterized protein family (UPF0158)</fullName>
    </submittedName>
</protein>
<dbReference type="RefSeq" id="WP_072936492.1">
    <property type="nucleotide sequence ID" value="NZ_FQUG01000014.1"/>
</dbReference>
<dbReference type="STRING" id="1123243.SAMN02745190_02397"/>
<name>A0A1M5ARG4_9FIRM</name>
<dbReference type="Proteomes" id="UP000184404">
    <property type="component" value="Unassembled WGS sequence"/>
</dbReference>
<dbReference type="EMBL" id="FQUG01000014">
    <property type="protein sequence ID" value="SHF32775.1"/>
    <property type="molecule type" value="Genomic_DNA"/>
</dbReference>
<dbReference type="Pfam" id="PF03682">
    <property type="entry name" value="UPF0158"/>
    <property type="match status" value="1"/>
</dbReference>